<organism evidence="1 2">
    <name type="scientific">Desulfonema magnum</name>
    <dbReference type="NCBI Taxonomy" id="45655"/>
    <lineage>
        <taxon>Bacteria</taxon>
        <taxon>Pseudomonadati</taxon>
        <taxon>Thermodesulfobacteriota</taxon>
        <taxon>Desulfobacteria</taxon>
        <taxon>Desulfobacterales</taxon>
        <taxon>Desulfococcaceae</taxon>
        <taxon>Desulfonema</taxon>
    </lineage>
</organism>
<keyword evidence="2" id="KW-1185">Reference proteome</keyword>
<dbReference type="AlphaFoldDB" id="A0A975BLJ4"/>
<sequence length="56" mass="6654">MKGVAVKYPIKSFLYFFFFCEQRRNPGFSLRVSKAFRKKAGFLPRANIENLWLATY</sequence>
<name>A0A975BLJ4_9BACT</name>
<proteinExistence type="predicted"/>
<gene>
    <name evidence="1" type="ORF">dnm_035310</name>
</gene>
<dbReference type="EMBL" id="CP061800">
    <property type="protein sequence ID" value="QTA87497.1"/>
    <property type="molecule type" value="Genomic_DNA"/>
</dbReference>
<evidence type="ECO:0000313" key="2">
    <source>
        <dbReference type="Proteomes" id="UP000663722"/>
    </source>
</evidence>
<dbReference type="KEGG" id="dmm:dnm_035310"/>
<protein>
    <submittedName>
        <fullName evidence="1">Uncharacterized protein</fullName>
    </submittedName>
</protein>
<accession>A0A975BLJ4</accession>
<reference evidence="1" key="1">
    <citation type="journal article" date="2021" name="Microb. Physiol.">
        <title>Proteogenomic Insights into the Physiology of Marine, Sulfate-Reducing, Filamentous Desulfonema limicola and Desulfonema magnum.</title>
        <authorList>
            <person name="Schnaars V."/>
            <person name="Wohlbrand L."/>
            <person name="Scheve S."/>
            <person name="Hinrichs C."/>
            <person name="Reinhardt R."/>
            <person name="Rabus R."/>
        </authorList>
    </citation>
    <scope>NUCLEOTIDE SEQUENCE</scope>
    <source>
        <strain evidence="1">4be13</strain>
    </source>
</reference>
<dbReference type="Proteomes" id="UP000663722">
    <property type="component" value="Chromosome"/>
</dbReference>
<evidence type="ECO:0000313" key="1">
    <source>
        <dbReference type="EMBL" id="QTA87497.1"/>
    </source>
</evidence>